<keyword evidence="3" id="KW-1185">Reference proteome</keyword>
<evidence type="ECO:0000313" key="2">
    <source>
        <dbReference type="EMBL" id="CAF0703708.1"/>
    </source>
</evidence>
<protein>
    <submittedName>
        <fullName evidence="2">Uncharacterized protein</fullName>
    </submittedName>
</protein>
<sequence>MTRLAAWASFKKGVKTEEVSIALRGKGSWYCDRPYGRPSLLEEWGETRAVGVGAHRGCVCFDAKGADREEAGKGEKGPGAGRDPRPAEPLHPALRMLAGAAAWGKDGHWGARASLVHQVFRFTIDSSPGAQASPGHPHEGREFRLPLEAGFGQGVSGCLEVAEDVQVVWTLARASPRGEPGYRGPCSLVAGECEGDEIVRTLRVWRAASNHGSGGQKGEA</sequence>
<evidence type="ECO:0000313" key="3">
    <source>
        <dbReference type="Proteomes" id="UP000663859"/>
    </source>
</evidence>
<organism evidence="2 3">
    <name type="scientific">Candidatus Methylacidithermus pantelleriae</name>
    <dbReference type="NCBI Taxonomy" id="2744239"/>
    <lineage>
        <taxon>Bacteria</taxon>
        <taxon>Pseudomonadati</taxon>
        <taxon>Verrucomicrobiota</taxon>
        <taxon>Methylacidiphilae</taxon>
        <taxon>Methylacidiphilales</taxon>
        <taxon>Methylacidiphilaceae</taxon>
        <taxon>Candidatus Methylacidithermus</taxon>
    </lineage>
</organism>
<dbReference type="Proteomes" id="UP000663859">
    <property type="component" value="Unassembled WGS sequence"/>
</dbReference>
<proteinExistence type="predicted"/>
<evidence type="ECO:0000256" key="1">
    <source>
        <dbReference type="SAM" id="MobiDB-lite"/>
    </source>
</evidence>
<accession>A0A8J2BW21</accession>
<gene>
    <name evidence="2" type="ORF">MPNT_60076</name>
</gene>
<comment type="caution">
    <text evidence="2">The sequence shown here is derived from an EMBL/GenBank/DDBJ whole genome shotgun (WGS) entry which is preliminary data.</text>
</comment>
<feature type="region of interest" description="Disordered" evidence="1">
    <location>
        <begin position="68"/>
        <end position="89"/>
    </location>
</feature>
<feature type="compositionally biased region" description="Basic and acidic residues" evidence="1">
    <location>
        <begin position="68"/>
        <end position="88"/>
    </location>
</feature>
<reference evidence="2" key="1">
    <citation type="submission" date="2021-02" db="EMBL/GenBank/DDBJ databases">
        <authorList>
            <person name="Cremers G."/>
            <person name="Picone N."/>
        </authorList>
    </citation>
    <scope>NUCLEOTIDE SEQUENCE</scope>
    <source>
        <strain evidence="2">PQ17</strain>
    </source>
</reference>
<dbReference type="AlphaFoldDB" id="A0A8J2BW21"/>
<name>A0A8J2BW21_9BACT</name>
<dbReference type="EMBL" id="CAJNOB010000056">
    <property type="protein sequence ID" value="CAF0703708.1"/>
    <property type="molecule type" value="Genomic_DNA"/>
</dbReference>